<dbReference type="Proteomes" id="UP000032749">
    <property type="component" value="Chromosome"/>
</dbReference>
<dbReference type="Gene3D" id="3.40.640.10">
    <property type="entry name" value="Type I PLP-dependent aspartate aminotransferase-like (Major domain)"/>
    <property type="match status" value="1"/>
</dbReference>
<accession>R4YUS0</accession>
<evidence type="ECO:0000256" key="3">
    <source>
        <dbReference type="ARBA" id="ARBA00022898"/>
    </source>
</evidence>
<dbReference type="STRING" id="698738.OLEAN_C27580"/>
<dbReference type="SUPFAM" id="SSF53383">
    <property type="entry name" value="PLP-dependent transferases"/>
    <property type="match status" value="1"/>
</dbReference>
<proteinExistence type="inferred from homology"/>
<dbReference type="GO" id="GO:0004760">
    <property type="term" value="F:L-serine-pyruvate transaminase activity"/>
    <property type="evidence" value="ECO:0007669"/>
    <property type="project" value="TreeGrafter"/>
</dbReference>
<feature type="modified residue" description="N6-(pyridoxal phosphate)lysine" evidence="5">
    <location>
        <position position="197"/>
    </location>
</feature>
<name>R4YUS0_OLEAN</name>
<sequence>MAGLLPDIDPQGLLEYSVVFTDRSLNHMSQAFQGVMNDIYSNLNDVYNADATIVVPGGGTYGMEAVARQFAQDKKCLVIRNGWFSYRWTQIFEMGNIPAESIVMKARKIEEGIQAPFAPAPIEEVVATILSEKPQMVFAPHVETASGMILPDDYLKAVAEAVHSVGGLFVLDCVASGTLWVDMKAVGIDILISAPQKGWSASPCAALVMLNDNAMAEMEKTTSSSFACNLKQWNTIMQAYVNGGHAYHATLPTDALTKFRDAMLETKEYGFEKVRNEQIELGQKVRALLESKGINSVAAEGFKAPGVVVNYTADSDMQNGKKFAAQGMQAAAGVPLQCDEGPDYKTFRLGLFGLDKLHNIDRTVANLESVLDQIL</sequence>
<feature type="binding site" evidence="4">
    <location>
        <position position="348"/>
    </location>
    <ligand>
        <name>substrate</name>
    </ligand>
</feature>
<dbReference type="InterPro" id="IPR015422">
    <property type="entry name" value="PyrdxlP-dep_Trfase_small"/>
</dbReference>
<evidence type="ECO:0000256" key="1">
    <source>
        <dbReference type="ARBA" id="ARBA00001933"/>
    </source>
</evidence>
<dbReference type="Gene3D" id="3.90.1150.10">
    <property type="entry name" value="Aspartate Aminotransferase, domain 1"/>
    <property type="match status" value="1"/>
</dbReference>
<evidence type="ECO:0000313" key="7">
    <source>
        <dbReference type="EMBL" id="CCK76934.1"/>
    </source>
</evidence>
<comment type="cofactor">
    <cofactor evidence="1 5">
        <name>pyridoxal 5'-phosphate</name>
        <dbReference type="ChEBI" id="CHEBI:597326"/>
    </cofactor>
</comment>
<evidence type="ECO:0000256" key="5">
    <source>
        <dbReference type="PIRSR" id="PIRSR000524-50"/>
    </source>
</evidence>
<dbReference type="HOGENOM" id="CLU_044792_0_0_6"/>
<reference evidence="7 8" key="1">
    <citation type="journal article" date="2013" name="Nat. Commun.">
        <title>Genome sequence and functional genomic analysis of the oil-degrading bacterium Oleispira antarctica.</title>
        <authorList>
            <person name="Kube M."/>
            <person name="Chernikova T.N."/>
            <person name="Al-Ramahi Y."/>
            <person name="Beloqui A."/>
            <person name="Lopez-Cortez N."/>
            <person name="Guazzaroni M.E."/>
            <person name="Heipieper H.J."/>
            <person name="Klages S."/>
            <person name="Kotsyurbenko O.R."/>
            <person name="Langer I."/>
            <person name="Nechitaylo T.Y."/>
            <person name="Lunsdorf H."/>
            <person name="Fernandez M."/>
            <person name="Juarez S."/>
            <person name="Ciordia S."/>
            <person name="Singer A."/>
            <person name="Kagan O."/>
            <person name="Egorova O."/>
            <person name="Petit P.A."/>
            <person name="Stogios P."/>
            <person name="Kim Y."/>
            <person name="Tchigvintsev A."/>
            <person name="Flick R."/>
            <person name="Denaro R."/>
            <person name="Genovese M."/>
            <person name="Albar J.P."/>
            <person name="Reva O.N."/>
            <person name="Martinez-Gomariz M."/>
            <person name="Tran H."/>
            <person name="Ferrer M."/>
            <person name="Savchenko A."/>
            <person name="Yakunin A.F."/>
            <person name="Yakimov M.M."/>
            <person name="Golyshina O.V."/>
            <person name="Reinhardt R."/>
            <person name="Golyshin P.N."/>
        </authorList>
    </citation>
    <scope>NUCLEOTIDE SEQUENCE [LARGE SCALE GENOMIC DNA]</scope>
</reference>
<organism evidence="7 8">
    <name type="scientific">Oleispira antarctica RB-8</name>
    <dbReference type="NCBI Taxonomy" id="698738"/>
    <lineage>
        <taxon>Bacteria</taxon>
        <taxon>Pseudomonadati</taxon>
        <taxon>Pseudomonadota</taxon>
        <taxon>Gammaproteobacteria</taxon>
        <taxon>Oceanospirillales</taxon>
        <taxon>Oceanospirillaceae</taxon>
        <taxon>Oleispira</taxon>
    </lineage>
</organism>
<protein>
    <submittedName>
        <fullName evidence="7">Aminotransferase, class V</fullName>
    </submittedName>
</protein>
<dbReference type="InterPro" id="IPR015421">
    <property type="entry name" value="PyrdxlP-dep_Trfase_major"/>
</dbReference>
<dbReference type="GO" id="GO:0019265">
    <property type="term" value="P:glycine biosynthetic process, by transamination of glyoxylate"/>
    <property type="evidence" value="ECO:0007669"/>
    <property type="project" value="TreeGrafter"/>
</dbReference>
<comment type="similarity">
    <text evidence="2">Belongs to the class-V pyridoxal-phosphate-dependent aminotransferase family.</text>
</comment>
<dbReference type="InterPro" id="IPR000192">
    <property type="entry name" value="Aminotrans_V_dom"/>
</dbReference>
<dbReference type="Pfam" id="PF00266">
    <property type="entry name" value="Aminotran_5"/>
    <property type="match status" value="1"/>
</dbReference>
<dbReference type="InterPro" id="IPR015424">
    <property type="entry name" value="PyrdxlP-dep_Trfase"/>
</dbReference>
<evidence type="ECO:0000313" key="8">
    <source>
        <dbReference type="Proteomes" id="UP000032749"/>
    </source>
</evidence>
<evidence type="ECO:0000256" key="4">
    <source>
        <dbReference type="PIRSR" id="PIRSR000524-1"/>
    </source>
</evidence>
<dbReference type="EMBL" id="FO203512">
    <property type="protein sequence ID" value="CCK76934.1"/>
    <property type="molecule type" value="Genomic_DNA"/>
</dbReference>
<dbReference type="InterPro" id="IPR024169">
    <property type="entry name" value="SP_NH2Trfase/AEP_transaminase"/>
</dbReference>
<dbReference type="KEGG" id="oai:OLEAN_C27580"/>
<keyword evidence="7" id="KW-0808">Transferase</keyword>
<evidence type="ECO:0000259" key="6">
    <source>
        <dbReference type="Pfam" id="PF00266"/>
    </source>
</evidence>
<dbReference type="PIRSF" id="PIRSF000524">
    <property type="entry name" value="SPT"/>
    <property type="match status" value="1"/>
</dbReference>
<keyword evidence="3 5" id="KW-0663">Pyridoxal phosphate</keyword>
<feature type="domain" description="Aminotransferase class V" evidence="6">
    <location>
        <begin position="22"/>
        <end position="292"/>
    </location>
</feature>
<dbReference type="PANTHER" id="PTHR21152">
    <property type="entry name" value="AMINOTRANSFERASE CLASS V"/>
    <property type="match status" value="1"/>
</dbReference>
<gene>
    <name evidence="7" type="ORF">OLEAN_C27580</name>
</gene>
<dbReference type="OrthoDB" id="9766472at2"/>
<keyword evidence="8" id="KW-1185">Reference proteome</keyword>
<dbReference type="AlphaFoldDB" id="R4YUS0"/>
<evidence type="ECO:0000256" key="2">
    <source>
        <dbReference type="ARBA" id="ARBA00009236"/>
    </source>
</evidence>
<dbReference type="PATRIC" id="fig|698738.3.peg.2859"/>
<dbReference type="GO" id="GO:0008453">
    <property type="term" value="F:alanine-glyoxylate transaminase activity"/>
    <property type="evidence" value="ECO:0007669"/>
    <property type="project" value="TreeGrafter"/>
</dbReference>
<keyword evidence="7" id="KW-0032">Aminotransferase</keyword>
<dbReference type="PANTHER" id="PTHR21152:SF40">
    <property type="entry name" value="ALANINE--GLYOXYLATE AMINOTRANSFERASE"/>
    <property type="match status" value="1"/>
</dbReference>